<evidence type="ECO:0000313" key="1">
    <source>
        <dbReference type="EMBL" id="GAF69470.1"/>
    </source>
</evidence>
<comment type="caution">
    <text evidence="1">The sequence shown here is derived from an EMBL/GenBank/DDBJ whole genome shotgun (WGS) entry which is preliminary data.</text>
</comment>
<protein>
    <submittedName>
        <fullName evidence="1">Uncharacterized protein</fullName>
    </submittedName>
</protein>
<dbReference type="EMBL" id="BARS01009071">
    <property type="protein sequence ID" value="GAF69470.1"/>
    <property type="molecule type" value="Genomic_DNA"/>
</dbReference>
<name>X0T0B6_9ZZZZ</name>
<gene>
    <name evidence="1" type="ORF">S01H1_17144</name>
</gene>
<accession>X0T0B6</accession>
<dbReference type="AlphaFoldDB" id="X0T0B6"/>
<proteinExistence type="predicted"/>
<reference evidence="1" key="1">
    <citation type="journal article" date="2014" name="Front. Microbiol.">
        <title>High frequency of phylogenetically diverse reductive dehalogenase-homologous genes in deep subseafloor sedimentary metagenomes.</title>
        <authorList>
            <person name="Kawai M."/>
            <person name="Futagami T."/>
            <person name="Toyoda A."/>
            <person name="Takaki Y."/>
            <person name="Nishi S."/>
            <person name="Hori S."/>
            <person name="Arai W."/>
            <person name="Tsubouchi T."/>
            <person name="Morono Y."/>
            <person name="Uchiyama I."/>
            <person name="Ito T."/>
            <person name="Fujiyama A."/>
            <person name="Inagaki F."/>
            <person name="Takami H."/>
        </authorList>
    </citation>
    <scope>NUCLEOTIDE SEQUENCE</scope>
    <source>
        <strain evidence="1">Expedition CK06-06</strain>
    </source>
</reference>
<sequence length="55" mass="6179">MAKKKRKKFVVTGYKKGRPFQRVVSTTLGATALVGALRIRKAFTDVTISNIRKLK</sequence>
<organism evidence="1">
    <name type="scientific">marine sediment metagenome</name>
    <dbReference type="NCBI Taxonomy" id="412755"/>
    <lineage>
        <taxon>unclassified sequences</taxon>
        <taxon>metagenomes</taxon>
        <taxon>ecological metagenomes</taxon>
    </lineage>
</organism>